<dbReference type="InterPro" id="IPR011761">
    <property type="entry name" value="ATP-grasp"/>
</dbReference>
<dbReference type="Pfam" id="PF18130">
    <property type="entry name" value="ATPgrasp_N"/>
    <property type="match status" value="1"/>
</dbReference>
<dbReference type="SUPFAM" id="SSF56059">
    <property type="entry name" value="Glutathione synthetase ATP-binding domain-like"/>
    <property type="match status" value="1"/>
</dbReference>
<dbReference type="GO" id="GO:0005524">
    <property type="term" value="F:ATP binding"/>
    <property type="evidence" value="ECO:0007669"/>
    <property type="project" value="UniProtKB-UniRule"/>
</dbReference>
<evidence type="ECO:0000313" key="7">
    <source>
        <dbReference type="EMBL" id="CAD9647642.1"/>
    </source>
</evidence>
<keyword evidence="1" id="KW-0436">Ligase</keyword>
<accession>A0A7S2VSK9</accession>
<proteinExistence type="predicted"/>
<gene>
    <name evidence="7" type="ORF">BRAN1462_LOCUS65464</name>
</gene>
<feature type="region of interest" description="Disordered" evidence="5">
    <location>
        <begin position="1"/>
        <end position="37"/>
    </location>
</feature>
<feature type="compositionally biased region" description="Low complexity" evidence="5">
    <location>
        <begin position="10"/>
        <end position="24"/>
    </location>
</feature>
<dbReference type="GO" id="GO:0016874">
    <property type="term" value="F:ligase activity"/>
    <property type="evidence" value="ECO:0007669"/>
    <property type="project" value="UniProtKB-KW"/>
</dbReference>
<dbReference type="InterPro" id="IPR052032">
    <property type="entry name" value="ATP-dep_AA_Ligase"/>
</dbReference>
<evidence type="ECO:0000256" key="2">
    <source>
        <dbReference type="ARBA" id="ARBA00022741"/>
    </source>
</evidence>
<dbReference type="PROSITE" id="PS50975">
    <property type="entry name" value="ATP_GRASP"/>
    <property type="match status" value="1"/>
</dbReference>
<keyword evidence="2 4" id="KW-0547">Nucleotide-binding</keyword>
<name>A0A7S2VSK9_9DINO</name>
<dbReference type="PANTHER" id="PTHR43585:SF2">
    <property type="entry name" value="ATP-GRASP ENZYME FSQD"/>
    <property type="match status" value="1"/>
</dbReference>
<evidence type="ECO:0000256" key="3">
    <source>
        <dbReference type="ARBA" id="ARBA00022840"/>
    </source>
</evidence>
<feature type="domain" description="ATP-grasp" evidence="6">
    <location>
        <begin position="266"/>
        <end position="483"/>
    </location>
</feature>
<dbReference type="Pfam" id="PF13535">
    <property type="entry name" value="ATP-grasp_4"/>
    <property type="match status" value="1"/>
</dbReference>
<dbReference type="InterPro" id="IPR041472">
    <property type="entry name" value="BL00235/CARNS1_N"/>
</dbReference>
<protein>
    <recommendedName>
        <fullName evidence="6">ATP-grasp domain-containing protein</fullName>
    </recommendedName>
</protein>
<evidence type="ECO:0000256" key="1">
    <source>
        <dbReference type="ARBA" id="ARBA00022598"/>
    </source>
</evidence>
<evidence type="ECO:0000259" key="6">
    <source>
        <dbReference type="PROSITE" id="PS50975"/>
    </source>
</evidence>
<evidence type="ECO:0000256" key="4">
    <source>
        <dbReference type="PROSITE-ProRule" id="PRU00409"/>
    </source>
</evidence>
<dbReference type="GO" id="GO:0046872">
    <property type="term" value="F:metal ion binding"/>
    <property type="evidence" value="ECO:0007669"/>
    <property type="project" value="InterPro"/>
</dbReference>
<evidence type="ECO:0000256" key="5">
    <source>
        <dbReference type="SAM" id="MobiDB-lite"/>
    </source>
</evidence>
<dbReference type="EMBL" id="HBGW01103506">
    <property type="protein sequence ID" value="CAD9647642.1"/>
    <property type="molecule type" value="Transcribed_RNA"/>
</dbReference>
<dbReference type="AlphaFoldDB" id="A0A7S2VSK9"/>
<dbReference type="Gene3D" id="3.30.470.20">
    <property type="entry name" value="ATP-grasp fold, B domain"/>
    <property type="match status" value="1"/>
</dbReference>
<dbReference type="PANTHER" id="PTHR43585">
    <property type="entry name" value="FUMIPYRROLE BIOSYNTHESIS PROTEIN C"/>
    <property type="match status" value="1"/>
</dbReference>
<sequence>MQLKRQSEGSFLPSPTPTRLTSTSWASPAPKATPGAATSIDEHHFDLIIEEIDASRGSLACQLDTDGGRQLNRGQQATRSRFEVEQILASPGSLPPPLSTDERERVIRTILPTATHQMLAKMPPGLLSAASSESQALRRKLAKGSTMVFVGAGLPGKRFTFERAAALGIKVVIVEHPDSWSKVLVSEGVVAKFLTVDMSKGSDAVYEATLAHIRALGSDGLTGKADGIATFVELSVPLVARLCETLGLPGHRPEAVDSARNKHSTRACLKAAGLPTPRNYLIKSAGEVAKAGQLVGFPAVLKPASGAASLGVKKVETAGELAATYKEIVDELSTLVVSSGALVKADPAGGGVDASNVIDLSVLMEQYLDGPEVDVDVIMSGGEYQYAAVADNGPTMEPYFNETWAVCPSLLPKDTQRQLKALSIDSVKALGFSSGVFHVECKMTSTGPQLIEVNARMGGGQVHETNLRCWGVDLVEETLFAALGIPARPPVPEQPHTAVAYCYVNAAISGKVQGLSKLEAVAKRPGVVWAKPLVKAGAQVVGPANGLPTWLCDLCVTGATAKQALAHLQELEAEVPVPVAA</sequence>
<reference evidence="7" key="1">
    <citation type="submission" date="2021-01" db="EMBL/GenBank/DDBJ databases">
        <authorList>
            <person name="Corre E."/>
            <person name="Pelletier E."/>
            <person name="Niang G."/>
            <person name="Scheremetjew M."/>
            <person name="Finn R."/>
            <person name="Kale V."/>
            <person name="Holt S."/>
            <person name="Cochrane G."/>
            <person name="Meng A."/>
            <person name="Brown T."/>
            <person name="Cohen L."/>
        </authorList>
    </citation>
    <scope>NUCLEOTIDE SEQUENCE</scope>
    <source>
        <strain evidence="7">RCC3387</strain>
    </source>
</reference>
<organism evidence="7">
    <name type="scientific">Zooxanthella nutricula</name>
    <dbReference type="NCBI Taxonomy" id="1333877"/>
    <lineage>
        <taxon>Eukaryota</taxon>
        <taxon>Sar</taxon>
        <taxon>Alveolata</taxon>
        <taxon>Dinophyceae</taxon>
        <taxon>Peridiniales</taxon>
        <taxon>Peridiniales incertae sedis</taxon>
        <taxon>Zooxanthella</taxon>
    </lineage>
</organism>
<dbReference type="Gene3D" id="3.40.50.20">
    <property type="match status" value="1"/>
</dbReference>
<keyword evidence="3 4" id="KW-0067">ATP-binding</keyword>